<dbReference type="PROSITE" id="PS50158">
    <property type="entry name" value="ZF_CCHC"/>
    <property type="match status" value="2"/>
</dbReference>
<dbReference type="SMART" id="SM00343">
    <property type="entry name" value="ZnF_C2HC"/>
    <property type="match status" value="2"/>
</dbReference>
<reference evidence="5" key="1">
    <citation type="journal article" date="2003" name="Mol. Biol. Evol.">
        <title>Evolution of target specificity in R1 clade non-LTR retrotransposons.</title>
        <authorList>
            <person name="Kojima K.K."/>
            <person name="Fujiwara H."/>
        </authorList>
    </citation>
    <scope>NUCLEOTIDE SEQUENCE</scope>
</reference>
<dbReference type="EMBL" id="AB090823">
    <property type="protein sequence ID" value="BAC57921.1"/>
    <property type="molecule type" value="Genomic_DNA"/>
</dbReference>
<feature type="region of interest" description="Disordered" evidence="3">
    <location>
        <begin position="151"/>
        <end position="170"/>
    </location>
</feature>
<dbReference type="InterPro" id="IPR036875">
    <property type="entry name" value="Znf_CCHC_sf"/>
</dbReference>
<keyword evidence="1" id="KW-0862">Zinc</keyword>
<organism evidence="5">
    <name type="scientific">Anopheles gambiae</name>
    <name type="common">African malaria mosquito</name>
    <dbReference type="NCBI Taxonomy" id="7165"/>
    <lineage>
        <taxon>Eukaryota</taxon>
        <taxon>Metazoa</taxon>
        <taxon>Ecdysozoa</taxon>
        <taxon>Arthropoda</taxon>
        <taxon>Hexapoda</taxon>
        <taxon>Insecta</taxon>
        <taxon>Pterygota</taxon>
        <taxon>Neoptera</taxon>
        <taxon>Endopterygota</taxon>
        <taxon>Diptera</taxon>
        <taxon>Nematocera</taxon>
        <taxon>Culicoidea</taxon>
        <taxon>Culicidae</taxon>
        <taxon>Anophelinae</taxon>
        <taxon>Anopheles</taxon>
    </lineage>
</organism>
<dbReference type="VEuPathDB" id="VectorBase:AGAMI1_002051"/>
<sequence length="429" mass="48346">MREAIRQLTNSLAEANARNERINEELTQMRILMTKQQEYTERRELIAREEMEKMRAAHERDRTALNKLLMQGAGTSSHRAAATPTTPTPQPRRMQQHQEKQRQPPQQQHQQIGPSTSAAPPQLLVSGASFDPEGDDGQGSFAEVVRHKWGRNTGKPRGYQQQQSQSHRQVVIGTQQECLQPEQQHQRQQQHTVRRHNVDKVEVIPGENQTWETVYQMVKDAIKFDPAHKDLADHVVIGRRTHAARLRIQLSCTADSTLMLQEVQQIIGNAGIARVITEMGEILITHIDPLASEEDLKEAVDRKLQASAGVTKVSMWQLSDGTKRARVRLPAKAAKQLVGQKLTVSCCISNIKEAPAINLQQQRCYRCLERGHIARECRSPVDRQKACIRCGAEGHLAKDCNAEVKCAVCSGPHRVGHSDCVRPMLRCPH</sequence>
<accession>Q868Q9</accession>
<keyword evidence="1" id="KW-0863">Zinc-finger</keyword>
<feature type="coiled-coil region" evidence="2">
    <location>
        <begin position="5"/>
        <end position="68"/>
    </location>
</feature>
<dbReference type="GO" id="GO:0003676">
    <property type="term" value="F:nucleic acid binding"/>
    <property type="evidence" value="ECO:0007669"/>
    <property type="project" value="InterPro"/>
</dbReference>
<dbReference type="InterPro" id="IPR001878">
    <property type="entry name" value="Znf_CCHC"/>
</dbReference>
<feature type="domain" description="CCHC-type" evidence="4">
    <location>
        <begin position="363"/>
        <end position="379"/>
    </location>
</feature>
<dbReference type="GO" id="GO:0008270">
    <property type="term" value="F:zinc ion binding"/>
    <property type="evidence" value="ECO:0007669"/>
    <property type="project" value="UniProtKB-KW"/>
</dbReference>
<evidence type="ECO:0000313" key="5">
    <source>
        <dbReference type="EMBL" id="BAC57921.1"/>
    </source>
</evidence>
<evidence type="ECO:0000256" key="1">
    <source>
        <dbReference type="PROSITE-ProRule" id="PRU00047"/>
    </source>
</evidence>
<dbReference type="SUPFAM" id="SSF57756">
    <property type="entry name" value="Retrovirus zinc finger-like domains"/>
    <property type="match status" value="1"/>
</dbReference>
<feature type="domain" description="CCHC-type" evidence="4">
    <location>
        <begin position="387"/>
        <end position="400"/>
    </location>
</feature>
<evidence type="ECO:0000259" key="4">
    <source>
        <dbReference type="PROSITE" id="PS50158"/>
    </source>
</evidence>
<keyword evidence="2" id="KW-0175">Coiled coil</keyword>
<name>Q868Q9_ANOGA</name>
<protein>
    <submittedName>
        <fullName evidence="5">Gag-like protein</fullName>
    </submittedName>
</protein>
<keyword evidence="1" id="KW-0479">Metal-binding</keyword>
<dbReference type="Pfam" id="PF00098">
    <property type="entry name" value="zf-CCHC"/>
    <property type="match status" value="2"/>
</dbReference>
<dbReference type="AlphaFoldDB" id="Q868Q9"/>
<dbReference type="Gene3D" id="4.10.60.10">
    <property type="entry name" value="Zinc finger, CCHC-type"/>
    <property type="match status" value="1"/>
</dbReference>
<evidence type="ECO:0000256" key="2">
    <source>
        <dbReference type="SAM" id="Coils"/>
    </source>
</evidence>
<proteinExistence type="predicted"/>
<feature type="region of interest" description="Disordered" evidence="3">
    <location>
        <begin position="72"/>
        <end position="140"/>
    </location>
</feature>
<evidence type="ECO:0000256" key="3">
    <source>
        <dbReference type="SAM" id="MobiDB-lite"/>
    </source>
</evidence>